<gene>
    <name evidence="1" type="ORF">Rsw2DRAFT_0864</name>
</gene>
<accession>C8RYI6</accession>
<comment type="caution">
    <text evidence="1">The sequence shown here is derived from an EMBL/GenBank/DDBJ whole genome shotgun (WGS) entry which is preliminary data.</text>
</comment>
<reference evidence="1 2" key="1">
    <citation type="submission" date="2009-08" db="EMBL/GenBank/DDBJ databases">
        <title>The draft genome of Rhodobacter sp. SW2.</title>
        <authorList>
            <consortium name="US DOE Joint Genome Institute (JGI-PGF)"/>
            <person name="Lucas S."/>
            <person name="Copeland A."/>
            <person name="Lapidus A."/>
            <person name="Glavina del Rio T."/>
            <person name="Tice H."/>
            <person name="Bruce D."/>
            <person name="Goodwin L."/>
            <person name="Pitluck S."/>
            <person name="Larimer F."/>
            <person name="Land M.L."/>
            <person name="Hauser L."/>
            <person name="Emerson D."/>
        </authorList>
    </citation>
    <scope>NUCLEOTIDE SEQUENCE [LARGE SCALE GENOMIC DNA]</scope>
    <source>
        <strain evidence="1 2">SW2</strain>
    </source>
</reference>
<dbReference type="RefSeq" id="WP_008028424.1">
    <property type="nucleotide sequence ID" value="NZ_ACYY01000004.1"/>
</dbReference>
<dbReference type="EMBL" id="ACYY01000004">
    <property type="protein sequence ID" value="EEW26174.1"/>
    <property type="molecule type" value="Genomic_DNA"/>
</dbReference>
<protein>
    <submittedName>
        <fullName evidence="1">Uncharacterized protein</fullName>
    </submittedName>
</protein>
<name>C8RYI6_9RHOB</name>
<dbReference type="STRING" id="371731.Rsw2DRAFT_0864"/>
<proteinExistence type="predicted"/>
<dbReference type="AlphaFoldDB" id="C8RYI6"/>
<evidence type="ECO:0000313" key="1">
    <source>
        <dbReference type="EMBL" id="EEW26174.1"/>
    </source>
</evidence>
<keyword evidence="2" id="KW-1185">Reference proteome</keyword>
<organism evidence="1 2">
    <name type="scientific">Rhodobacter ferrooxidans</name>
    <dbReference type="NCBI Taxonomy" id="371731"/>
    <lineage>
        <taxon>Bacteria</taxon>
        <taxon>Pseudomonadati</taxon>
        <taxon>Pseudomonadota</taxon>
        <taxon>Alphaproteobacteria</taxon>
        <taxon>Rhodobacterales</taxon>
        <taxon>Rhodobacter group</taxon>
        <taxon>Rhodobacter</taxon>
    </lineage>
</organism>
<sequence>MRWEEIEAGWMAMTRRVRADWPCAVADSAPVVAFLDPGRATDAKAATPPLDGPMP</sequence>
<dbReference type="Proteomes" id="UP000010121">
    <property type="component" value="Unassembled WGS sequence"/>
</dbReference>
<evidence type="ECO:0000313" key="2">
    <source>
        <dbReference type="Proteomes" id="UP000010121"/>
    </source>
</evidence>